<evidence type="ECO:0000256" key="4">
    <source>
        <dbReference type="ARBA" id="ARBA00023157"/>
    </source>
</evidence>
<gene>
    <name evidence="7" type="primary">LONP1</name>
</gene>
<dbReference type="OMA" id="IPVEWRT"/>
<dbReference type="AlphaFoldDB" id="A0A3Q1C1X4"/>
<keyword evidence="3" id="KW-0597">Phosphoprotein</keyword>
<protein>
    <recommendedName>
        <fullName evidence="6">Ig-like domain-containing protein</fullName>
    </recommendedName>
</protein>
<comment type="subcellular location">
    <subcellularLocation>
        <location evidence="1">Cytoplasm</location>
    </subcellularLocation>
</comment>
<keyword evidence="2" id="KW-0963">Cytoplasm</keyword>
<dbReference type="InterPro" id="IPR007110">
    <property type="entry name" value="Ig-like_dom"/>
</dbReference>
<reference evidence="7" key="3">
    <citation type="submission" date="2025-09" db="UniProtKB">
        <authorList>
            <consortium name="Ensembl"/>
        </authorList>
    </citation>
    <scope>IDENTIFICATION</scope>
</reference>
<keyword evidence="5" id="KW-0393">Immunoglobulin domain</keyword>
<dbReference type="PROSITE" id="PS50835">
    <property type="entry name" value="IG_LIKE"/>
    <property type="match status" value="2"/>
</dbReference>
<dbReference type="GeneTree" id="ENSGT00940000154756"/>
<dbReference type="PANTHER" id="PTHR35971:SF5">
    <property type="entry name" value="OBSCURIN LIKE CYTOSKELETAL ADAPTOR 1"/>
    <property type="match status" value="1"/>
</dbReference>
<dbReference type="InterPro" id="IPR013098">
    <property type="entry name" value="Ig_I-set"/>
</dbReference>
<feature type="domain" description="Ig-like" evidence="6">
    <location>
        <begin position="1"/>
        <end position="27"/>
    </location>
</feature>
<evidence type="ECO:0000256" key="5">
    <source>
        <dbReference type="ARBA" id="ARBA00023319"/>
    </source>
</evidence>
<dbReference type="SMART" id="SM00409">
    <property type="entry name" value="IG"/>
    <property type="match status" value="1"/>
</dbReference>
<dbReference type="Proteomes" id="UP001501940">
    <property type="component" value="Chromosome 2"/>
</dbReference>
<reference evidence="7 8" key="1">
    <citation type="submission" date="2022-01" db="EMBL/GenBank/DDBJ databases">
        <title>A chromosome-scale genome assembly of the false clownfish, Amphiprion ocellaris.</title>
        <authorList>
            <person name="Ryu T."/>
        </authorList>
    </citation>
    <scope>NUCLEOTIDE SEQUENCE [LARGE SCALE GENOMIC DNA]</scope>
</reference>
<dbReference type="STRING" id="80972.ENSAOCP00000019254"/>
<dbReference type="SUPFAM" id="SSF48726">
    <property type="entry name" value="Immunoglobulin"/>
    <property type="match status" value="2"/>
</dbReference>
<dbReference type="GO" id="GO:0005737">
    <property type="term" value="C:cytoplasm"/>
    <property type="evidence" value="ECO:0007669"/>
    <property type="project" value="UniProtKB-SubCell"/>
</dbReference>
<reference evidence="7" key="2">
    <citation type="submission" date="2025-08" db="UniProtKB">
        <authorList>
            <consortium name="Ensembl"/>
        </authorList>
    </citation>
    <scope>IDENTIFICATION</scope>
</reference>
<dbReference type="InterPro" id="IPR003599">
    <property type="entry name" value="Ig_sub"/>
</dbReference>
<dbReference type="InterPro" id="IPR052385">
    <property type="entry name" value="Obscurin/Obscurin-like_Reg"/>
</dbReference>
<proteinExistence type="predicted"/>
<evidence type="ECO:0000313" key="8">
    <source>
        <dbReference type="Proteomes" id="UP001501940"/>
    </source>
</evidence>
<evidence type="ECO:0000259" key="6">
    <source>
        <dbReference type="PROSITE" id="PS50835"/>
    </source>
</evidence>
<dbReference type="PANTHER" id="PTHR35971">
    <property type="entry name" value="SI:DKEY-31G6.6"/>
    <property type="match status" value="1"/>
</dbReference>
<dbReference type="Ensembl" id="ENSAOCT00000033500.2">
    <property type="protein sequence ID" value="ENSAOCP00000019254.2"/>
    <property type="gene ID" value="ENSAOCG00000024992.1"/>
</dbReference>
<dbReference type="Pfam" id="PF07679">
    <property type="entry name" value="I-set"/>
    <property type="match status" value="1"/>
</dbReference>
<dbReference type="InterPro" id="IPR013783">
    <property type="entry name" value="Ig-like_fold"/>
</dbReference>
<dbReference type="Gene3D" id="2.60.40.10">
    <property type="entry name" value="Immunoglobulins"/>
    <property type="match status" value="2"/>
</dbReference>
<dbReference type="InterPro" id="IPR013151">
    <property type="entry name" value="Immunoglobulin_dom"/>
</dbReference>
<accession>A0A3Q1C1X4</accession>
<evidence type="ECO:0000256" key="3">
    <source>
        <dbReference type="ARBA" id="ARBA00022553"/>
    </source>
</evidence>
<keyword evidence="4" id="KW-1015">Disulfide bond</keyword>
<dbReference type="InterPro" id="IPR036179">
    <property type="entry name" value="Ig-like_dom_sf"/>
</dbReference>
<evidence type="ECO:0000313" key="7">
    <source>
        <dbReference type="Ensembl" id="ENSAOCP00000019254.2"/>
    </source>
</evidence>
<organism evidence="7 8">
    <name type="scientific">Amphiprion ocellaris</name>
    <name type="common">Clown anemonefish</name>
    <dbReference type="NCBI Taxonomy" id="80972"/>
    <lineage>
        <taxon>Eukaryota</taxon>
        <taxon>Metazoa</taxon>
        <taxon>Chordata</taxon>
        <taxon>Craniata</taxon>
        <taxon>Vertebrata</taxon>
        <taxon>Euteleostomi</taxon>
        <taxon>Actinopterygii</taxon>
        <taxon>Neopterygii</taxon>
        <taxon>Teleostei</taxon>
        <taxon>Neoteleostei</taxon>
        <taxon>Acanthomorphata</taxon>
        <taxon>Ovalentaria</taxon>
        <taxon>Pomacentridae</taxon>
        <taxon>Amphiprion</taxon>
    </lineage>
</organism>
<evidence type="ECO:0000256" key="1">
    <source>
        <dbReference type="ARBA" id="ARBA00004496"/>
    </source>
</evidence>
<name>A0A3Q1C1X4_AMPOC</name>
<keyword evidence="8" id="KW-1185">Reference proteome</keyword>
<sequence length="182" mass="21084">MQAEEGSSVILRCEISKPGIPVEWRTDRELLSNGVKFQIRKRETSLELLIWKPVPEDSALPVTFKQKLRNVSIEEGNTAMLRCELSKPGHSVEWRKRGDEVIRNGEKYHIRQRDTLIELRIFDVTLEDSNIYTCICGSLETTKTTARITVNGETVFIRILILVLETSFARQQQLEPFYFIFP</sequence>
<evidence type="ECO:0000256" key="2">
    <source>
        <dbReference type="ARBA" id="ARBA00022490"/>
    </source>
</evidence>
<dbReference type="Pfam" id="PF00047">
    <property type="entry name" value="ig"/>
    <property type="match status" value="1"/>
</dbReference>
<feature type="domain" description="Ig-like" evidence="6">
    <location>
        <begin position="55"/>
        <end position="151"/>
    </location>
</feature>